<keyword evidence="2" id="KW-1185">Reference proteome</keyword>
<proteinExistence type="predicted"/>
<evidence type="ECO:0000313" key="1">
    <source>
        <dbReference type="EMBL" id="KAK1284687.1"/>
    </source>
</evidence>
<accession>A0AAV9C7F4</accession>
<name>A0AAV9C7F4_ACOCL</name>
<sequence>MLLFFLDRTGKIFHALGFKNQMLLTREVFSSYYRYEPVMSLHRCQTLFFNGSACLSGS</sequence>
<protein>
    <submittedName>
        <fullName evidence="1">Uncharacterized protein</fullName>
    </submittedName>
</protein>
<reference evidence="1" key="1">
    <citation type="journal article" date="2023" name="Nat. Commun.">
        <title>Diploid and tetraploid genomes of Acorus and the evolution of monocots.</title>
        <authorList>
            <person name="Ma L."/>
            <person name="Liu K.W."/>
            <person name="Li Z."/>
            <person name="Hsiao Y.Y."/>
            <person name="Qi Y."/>
            <person name="Fu T."/>
            <person name="Tang G.D."/>
            <person name="Zhang D."/>
            <person name="Sun W.H."/>
            <person name="Liu D.K."/>
            <person name="Li Y."/>
            <person name="Chen G.Z."/>
            <person name="Liu X.D."/>
            <person name="Liao X.Y."/>
            <person name="Jiang Y.T."/>
            <person name="Yu X."/>
            <person name="Hao Y."/>
            <person name="Huang J."/>
            <person name="Zhao X.W."/>
            <person name="Ke S."/>
            <person name="Chen Y.Y."/>
            <person name="Wu W.L."/>
            <person name="Hsu J.L."/>
            <person name="Lin Y.F."/>
            <person name="Huang M.D."/>
            <person name="Li C.Y."/>
            <person name="Huang L."/>
            <person name="Wang Z.W."/>
            <person name="Zhao X."/>
            <person name="Zhong W.Y."/>
            <person name="Peng D.H."/>
            <person name="Ahmad S."/>
            <person name="Lan S."/>
            <person name="Zhang J.S."/>
            <person name="Tsai W.C."/>
            <person name="Van de Peer Y."/>
            <person name="Liu Z.J."/>
        </authorList>
    </citation>
    <scope>NUCLEOTIDE SEQUENCE</scope>
    <source>
        <strain evidence="1">CP</strain>
    </source>
</reference>
<organism evidence="1 2">
    <name type="scientific">Acorus calamus</name>
    <name type="common">Sweet flag</name>
    <dbReference type="NCBI Taxonomy" id="4465"/>
    <lineage>
        <taxon>Eukaryota</taxon>
        <taxon>Viridiplantae</taxon>
        <taxon>Streptophyta</taxon>
        <taxon>Embryophyta</taxon>
        <taxon>Tracheophyta</taxon>
        <taxon>Spermatophyta</taxon>
        <taxon>Magnoliopsida</taxon>
        <taxon>Liliopsida</taxon>
        <taxon>Acoraceae</taxon>
        <taxon>Acorus</taxon>
    </lineage>
</organism>
<dbReference type="AlphaFoldDB" id="A0AAV9C7F4"/>
<reference evidence="1" key="2">
    <citation type="submission" date="2023-06" db="EMBL/GenBank/DDBJ databases">
        <authorList>
            <person name="Ma L."/>
            <person name="Liu K.-W."/>
            <person name="Li Z."/>
            <person name="Hsiao Y.-Y."/>
            <person name="Qi Y."/>
            <person name="Fu T."/>
            <person name="Tang G."/>
            <person name="Zhang D."/>
            <person name="Sun W.-H."/>
            <person name="Liu D.-K."/>
            <person name="Li Y."/>
            <person name="Chen G.-Z."/>
            <person name="Liu X.-D."/>
            <person name="Liao X.-Y."/>
            <person name="Jiang Y.-T."/>
            <person name="Yu X."/>
            <person name="Hao Y."/>
            <person name="Huang J."/>
            <person name="Zhao X.-W."/>
            <person name="Ke S."/>
            <person name="Chen Y.-Y."/>
            <person name="Wu W.-L."/>
            <person name="Hsu J.-L."/>
            <person name="Lin Y.-F."/>
            <person name="Huang M.-D."/>
            <person name="Li C.-Y."/>
            <person name="Huang L."/>
            <person name="Wang Z.-W."/>
            <person name="Zhao X."/>
            <person name="Zhong W.-Y."/>
            <person name="Peng D.-H."/>
            <person name="Ahmad S."/>
            <person name="Lan S."/>
            <person name="Zhang J.-S."/>
            <person name="Tsai W.-C."/>
            <person name="Van De Peer Y."/>
            <person name="Liu Z.-J."/>
        </authorList>
    </citation>
    <scope>NUCLEOTIDE SEQUENCE</scope>
    <source>
        <strain evidence="1">CP</strain>
        <tissue evidence="1">Leaves</tissue>
    </source>
</reference>
<dbReference type="Proteomes" id="UP001180020">
    <property type="component" value="Unassembled WGS sequence"/>
</dbReference>
<dbReference type="EMBL" id="JAUJYO010000021">
    <property type="protein sequence ID" value="KAK1284687.1"/>
    <property type="molecule type" value="Genomic_DNA"/>
</dbReference>
<gene>
    <name evidence="1" type="ORF">QJS10_CPB21g01273</name>
</gene>
<evidence type="ECO:0000313" key="2">
    <source>
        <dbReference type="Proteomes" id="UP001180020"/>
    </source>
</evidence>
<comment type="caution">
    <text evidence="1">The sequence shown here is derived from an EMBL/GenBank/DDBJ whole genome shotgun (WGS) entry which is preliminary data.</text>
</comment>